<dbReference type="AlphaFoldDB" id="A0A0F9A021"/>
<evidence type="ECO:0000313" key="1">
    <source>
        <dbReference type="EMBL" id="KKK91425.1"/>
    </source>
</evidence>
<accession>A0A0F9A021</accession>
<comment type="caution">
    <text evidence="1">The sequence shown here is derived from an EMBL/GenBank/DDBJ whole genome shotgun (WGS) entry which is preliminary data.</text>
</comment>
<protein>
    <submittedName>
        <fullName evidence="1">Uncharacterized protein</fullName>
    </submittedName>
</protein>
<gene>
    <name evidence="1" type="ORF">LCGC14_2713110</name>
</gene>
<organism evidence="1">
    <name type="scientific">marine sediment metagenome</name>
    <dbReference type="NCBI Taxonomy" id="412755"/>
    <lineage>
        <taxon>unclassified sequences</taxon>
        <taxon>metagenomes</taxon>
        <taxon>ecological metagenomes</taxon>
    </lineage>
</organism>
<name>A0A0F9A021_9ZZZZ</name>
<reference evidence="1" key="1">
    <citation type="journal article" date="2015" name="Nature">
        <title>Complex archaea that bridge the gap between prokaryotes and eukaryotes.</title>
        <authorList>
            <person name="Spang A."/>
            <person name="Saw J.H."/>
            <person name="Jorgensen S.L."/>
            <person name="Zaremba-Niedzwiedzka K."/>
            <person name="Martijn J."/>
            <person name="Lind A.E."/>
            <person name="van Eijk R."/>
            <person name="Schleper C."/>
            <person name="Guy L."/>
            <person name="Ettema T.J."/>
        </authorList>
    </citation>
    <scope>NUCLEOTIDE SEQUENCE</scope>
</reference>
<proteinExistence type="predicted"/>
<sequence>MTVAAPSKPEQIADRLVEQGIVLPEYRDEVCTTIEKELRKRSRSIAAGFARLAERGLTGRRISRVVTPS</sequence>
<dbReference type="EMBL" id="LAZR01048655">
    <property type="protein sequence ID" value="KKK91425.1"/>
    <property type="molecule type" value="Genomic_DNA"/>
</dbReference>